<keyword evidence="3" id="KW-1185">Reference proteome</keyword>
<accession>A0A0P1FU26</accession>
<reference evidence="2 4" key="2">
    <citation type="submission" date="2015-09" db="EMBL/GenBank/DDBJ databases">
        <authorList>
            <consortium name="Swine Surveillance"/>
        </authorList>
    </citation>
    <scope>NUCLEOTIDE SEQUENCE [LARGE SCALE GENOMIC DNA]</scope>
    <source>
        <strain evidence="2 4">5120</strain>
    </source>
</reference>
<proteinExistence type="predicted"/>
<dbReference type="EMBL" id="CYSB01000005">
    <property type="protein sequence ID" value="CUH63135.1"/>
    <property type="molecule type" value="Genomic_DNA"/>
</dbReference>
<reference evidence="1 3" key="1">
    <citation type="submission" date="2015-09" db="EMBL/GenBank/DDBJ databases">
        <authorList>
            <person name="Rodrigo-Torres L."/>
            <person name="Arahal D.R."/>
        </authorList>
    </citation>
    <scope>NUCLEOTIDE SEQUENCE [LARGE SCALE GENOMIC DNA]</scope>
    <source>
        <strain evidence="1 3">CECT 5118</strain>
    </source>
</reference>
<dbReference type="AlphaFoldDB" id="A0A0P1FU26"/>
<dbReference type="EMBL" id="CYSC01000027">
    <property type="protein sequence ID" value="CUH72058.1"/>
    <property type="molecule type" value="Genomic_DNA"/>
</dbReference>
<name>A0A0P1FU26_9RHOB</name>
<evidence type="ECO:0000313" key="4">
    <source>
        <dbReference type="Proteomes" id="UP000051887"/>
    </source>
</evidence>
<dbReference type="Proteomes" id="UP000051887">
    <property type="component" value="Unassembled WGS sequence"/>
</dbReference>
<organism evidence="2 4">
    <name type="scientific">Thalassovita autumnalis</name>
    <dbReference type="NCBI Taxonomy" id="2072972"/>
    <lineage>
        <taxon>Bacteria</taxon>
        <taxon>Pseudomonadati</taxon>
        <taxon>Pseudomonadota</taxon>
        <taxon>Alphaproteobacteria</taxon>
        <taxon>Rhodobacterales</taxon>
        <taxon>Roseobacteraceae</taxon>
        <taxon>Thalassovita</taxon>
    </lineage>
</organism>
<dbReference type="Pfam" id="PF13704">
    <property type="entry name" value="Glyco_tranf_2_4"/>
    <property type="match status" value="1"/>
</dbReference>
<evidence type="ECO:0000313" key="2">
    <source>
        <dbReference type="EMBL" id="CUH72058.1"/>
    </source>
</evidence>
<gene>
    <name evidence="1" type="ORF">TL5118_00337</name>
    <name evidence="2" type="ORF">TL5120_01854</name>
</gene>
<dbReference type="OrthoDB" id="7203640at2"/>
<evidence type="ECO:0000313" key="3">
    <source>
        <dbReference type="Proteomes" id="UP000051086"/>
    </source>
</evidence>
<dbReference type="RefSeq" id="WP_058243292.1">
    <property type="nucleotide sequence ID" value="NZ_CYSB01000005.1"/>
</dbReference>
<evidence type="ECO:0000313" key="1">
    <source>
        <dbReference type="EMBL" id="CUH63135.1"/>
    </source>
</evidence>
<evidence type="ECO:0008006" key="5">
    <source>
        <dbReference type="Google" id="ProtNLM"/>
    </source>
</evidence>
<dbReference type="Proteomes" id="UP000051086">
    <property type="component" value="Unassembled WGS sequence"/>
</dbReference>
<sequence length="348" mass="39986">MKWDLFCTASEPTPTLLAYIAHHLQQGANHIWMFMETPDPDLAEIVADLDRVTLIPAGRADWPELHGREFGGPLTSRQIANGRIVKHLSQADWIGHLDVDEFAVHIPSVMAFVAKQPDHIYCVHMHNAERVELRGSRPKHIYSGWLRTPFINVEHPAVQAIHGEWSGFLRRGVAGYAIGKCFFRVKSDFDYGIHSLQNKEPGSAKPHIANYQAVGVVHFDGFTAKHWLDKMTRKSDKGRTNHPAVRERQNQVRQLWEIGDDQKKRSELFRRVKTLSLWQMLRLRRWRRVHRMVCDVPAALKAQFPDLTVDLSPAAIDKALADHIQMRAKTEAEFEERKRQKGRTEAAE</sequence>
<protein>
    <recommendedName>
        <fullName evidence="5">Glycosyl transferase family 2</fullName>
    </recommendedName>
</protein>